<evidence type="ECO:0000256" key="1">
    <source>
        <dbReference type="ARBA" id="ARBA00010641"/>
    </source>
</evidence>
<feature type="domain" description="RNA polymerase sigma factor 70 region 4 type 2" evidence="6">
    <location>
        <begin position="113"/>
        <end position="164"/>
    </location>
</feature>
<dbReference type="InterPro" id="IPR007627">
    <property type="entry name" value="RNA_pol_sigma70_r2"/>
</dbReference>
<dbReference type="GO" id="GO:0003677">
    <property type="term" value="F:DNA binding"/>
    <property type="evidence" value="ECO:0007669"/>
    <property type="project" value="InterPro"/>
</dbReference>
<dbReference type="InterPro" id="IPR036388">
    <property type="entry name" value="WH-like_DNA-bd_sf"/>
</dbReference>
<dbReference type="Gene3D" id="1.10.10.10">
    <property type="entry name" value="Winged helix-like DNA-binding domain superfamily/Winged helix DNA-binding domain"/>
    <property type="match status" value="1"/>
</dbReference>
<dbReference type="NCBIfam" id="TIGR02937">
    <property type="entry name" value="sigma70-ECF"/>
    <property type="match status" value="1"/>
</dbReference>
<dbReference type="AlphaFoldDB" id="A0A2S8FF13"/>
<dbReference type="InterPro" id="IPR014331">
    <property type="entry name" value="RNA_pol_sigma70_ECF_RHOBA"/>
</dbReference>
<dbReference type="SUPFAM" id="SSF88659">
    <property type="entry name" value="Sigma3 and sigma4 domains of RNA polymerase sigma factors"/>
    <property type="match status" value="1"/>
</dbReference>
<dbReference type="InterPro" id="IPR013324">
    <property type="entry name" value="RNA_pol_sigma_r3/r4-like"/>
</dbReference>
<dbReference type="PANTHER" id="PTHR43133:SF51">
    <property type="entry name" value="RNA POLYMERASE SIGMA FACTOR"/>
    <property type="match status" value="1"/>
</dbReference>
<keyword evidence="3" id="KW-0731">Sigma factor</keyword>
<dbReference type="Proteomes" id="UP000240009">
    <property type="component" value="Unassembled WGS sequence"/>
</dbReference>
<dbReference type="EMBL" id="PUIA01000038">
    <property type="protein sequence ID" value="PQO30746.1"/>
    <property type="molecule type" value="Genomic_DNA"/>
</dbReference>
<protein>
    <submittedName>
        <fullName evidence="7">RNA polymerase subunit sigma-70</fullName>
    </submittedName>
</protein>
<dbReference type="InterPro" id="IPR014284">
    <property type="entry name" value="RNA_pol_sigma-70_dom"/>
</dbReference>
<sequence>MDSPEVDIARNAFVEKFAANQQRIFAFVVSLAPGWNEAEDIFQRVSVVLWRKWDEYDQEKEFQGWALGVARLEVLKHMSDVRRRREIIDIDAIKAVEARTLQVADEVGDRMAALRDCMLKLPHDQRSLVERCYAGIEKIKDIADTLELTSNSLYSRLKRIREALHECIDRKMAAEEL</sequence>
<organism evidence="7 8">
    <name type="scientific">Blastopirellula marina</name>
    <dbReference type="NCBI Taxonomy" id="124"/>
    <lineage>
        <taxon>Bacteria</taxon>
        <taxon>Pseudomonadati</taxon>
        <taxon>Planctomycetota</taxon>
        <taxon>Planctomycetia</taxon>
        <taxon>Pirellulales</taxon>
        <taxon>Pirellulaceae</taxon>
        <taxon>Blastopirellula</taxon>
    </lineage>
</organism>
<evidence type="ECO:0000313" key="8">
    <source>
        <dbReference type="Proteomes" id="UP000240009"/>
    </source>
</evidence>
<dbReference type="InterPro" id="IPR039425">
    <property type="entry name" value="RNA_pol_sigma-70-like"/>
</dbReference>
<gene>
    <name evidence="7" type="ORF">C5Y96_14905</name>
</gene>
<evidence type="ECO:0000313" key="7">
    <source>
        <dbReference type="EMBL" id="PQO30746.1"/>
    </source>
</evidence>
<dbReference type="GO" id="GO:0016987">
    <property type="term" value="F:sigma factor activity"/>
    <property type="evidence" value="ECO:0007669"/>
    <property type="project" value="UniProtKB-KW"/>
</dbReference>
<reference evidence="7 8" key="1">
    <citation type="submission" date="2018-02" db="EMBL/GenBank/DDBJ databases">
        <title>Comparative genomes isolates from brazilian mangrove.</title>
        <authorList>
            <person name="Araujo J.E."/>
            <person name="Taketani R.G."/>
            <person name="Silva M.C.P."/>
            <person name="Loureco M.V."/>
            <person name="Andreote F.D."/>
        </authorList>
    </citation>
    <scope>NUCLEOTIDE SEQUENCE [LARGE SCALE GENOMIC DNA]</scope>
    <source>
        <strain evidence="7 8">HEX-2 MGV</strain>
    </source>
</reference>
<keyword evidence="4" id="KW-0804">Transcription</keyword>
<name>A0A2S8FF13_9BACT</name>
<dbReference type="PANTHER" id="PTHR43133">
    <property type="entry name" value="RNA POLYMERASE ECF-TYPE SIGMA FACTO"/>
    <property type="match status" value="1"/>
</dbReference>
<dbReference type="GO" id="GO:0006352">
    <property type="term" value="P:DNA-templated transcription initiation"/>
    <property type="evidence" value="ECO:0007669"/>
    <property type="project" value="InterPro"/>
</dbReference>
<proteinExistence type="inferred from homology"/>
<dbReference type="RefSeq" id="WP_105354797.1">
    <property type="nucleotide sequence ID" value="NZ_PUIA01000038.1"/>
</dbReference>
<comment type="similarity">
    <text evidence="1">Belongs to the sigma-70 factor family. ECF subfamily.</text>
</comment>
<dbReference type="OrthoDB" id="6383365at2"/>
<feature type="domain" description="RNA polymerase sigma-70 region 2" evidence="5">
    <location>
        <begin position="18"/>
        <end position="83"/>
    </location>
</feature>
<dbReference type="NCBIfam" id="TIGR02989">
    <property type="entry name" value="Sig-70_gvs1"/>
    <property type="match status" value="1"/>
</dbReference>
<keyword evidence="2" id="KW-0805">Transcription regulation</keyword>
<evidence type="ECO:0000256" key="4">
    <source>
        <dbReference type="ARBA" id="ARBA00023163"/>
    </source>
</evidence>
<dbReference type="Gene3D" id="1.10.1740.10">
    <property type="match status" value="1"/>
</dbReference>
<evidence type="ECO:0000256" key="2">
    <source>
        <dbReference type="ARBA" id="ARBA00023015"/>
    </source>
</evidence>
<evidence type="ECO:0000259" key="5">
    <source>
        <dbReference type="Pfam" id="PF04542"/>
    </source>
</evidence>
<dbReference type="Pfam" id="PF04542">
    <property type="entry name" value="Sigma70_r2"/>
    <property type="match status" value="1"/>
</dbReference>
<dbReference type="InterPro" id="IPR013325">
    <property type="entry name" value="RNA_pol_sigma_r2"/>
</dbReference>
<evidence type="ECO:0000256" key="3">
    <source>
        <dbReference type="ARBA" id="ARBA00023082"/>
    </source>
</evidence>
<dbReference type="InterPro" id="IPR013249">
    <property type="entry name" value="RNA_pol_sigma70_r4_t2"/>
</dbReference>
<dbReference type="SUPFAM" id="SSF88946">
    <property type="entry name" value="Sigma2 domain of RNA polymerase sigma factors"/>
    <property type="match status" value="1"/>
</dbReference>
<dbReference type="Pfam" id="PF08281">
    <property type="entry name" value="Sigma70_r4_2"/>
    <property type="match status" value="1"/>
</dbReference>
<evidence type="ECO:0000259" key="6">
    <source>
        <dbReference type="Pfam" id="PF08281"/>
    </source>
</evidence>
<accession>A0A2S8FF13</accession>
<comment type="caution">
    <text evidence="7">The sequence shown here is derived from an EMBL/GenBank/DDBJ whole genome shotgun (WGS) entry which is preliminary data.</text>
</comment>